<dbReference type="PANTHER" id="PTHR48085">
    <property type="entry name" value="CADMIUM/ZINC-TRANSPORTING ATPASE HMA2-RELATED"/>
    <property type="match status" value="1"/>
</dbReference>
<sequence>MFESMTDAHKKELSKLIAIGIFSVVLAVLKNNIGENIWIVGGFLLAYLLSAWNVLIKGFKGIIRGQAMDENFLLTIASISAFLLGEQIEAIAVVLFYNFGNLFEDIATHKSRKNIEGLLDLVPDVANKVNPDGSTTEIDLDDVEVGDILLVRDGEKIGVDGVVIEGHGLLDTSSVTGESMPVEAEVGSEIISSSLLTEGIIKMEAKKEFDDSVAAKIMEIIEDSAESKSQSEKMVTRFARVYTPIVVAIALIVAIIPPLFFGGDWYEYIFLSATFLVISCPCALVLSVPLSFMSGLGLASENGILIKGSQYFEGLNNAKVLLSDKTGTLTTGNFKVKDIEYFTDHDREKILDYIYNIELMSTHPIAKGIVESLDRDEKHDLFEEVTNEKGLGVRATSKDGDLIKIGSARFIGYHGEENDRAIYVSIDDKLAAKVIIEDEIKDQSFETIENLHNHFENIAVVSGDGKKAVEETAKELGLDNYFAEVMPDQKLEIMQTYQNKDMKTVFVGDGINDAPVLANADVGISMGETASDLAIESSDILVVNGEFSQMSKLMKISDLTNRTVRQNITFILAVKIGILIAGLLGYASMWAAIFGDVGVSIIAILWSMRILKKKI</sequence>
<evidence type="ECO:0000256" key="9">
    <source>
        <dbReference type="RuleBase" id="RU362081"/>
    </source>
</evidence>
<evidence type="ECO:0000259" key="10">
    <source>
        <dbReference type="Pfam" id="PF00122"/>
    </source>
</evidence>
<feature type="domain" description="P-type ATPase A" evidence="10">
    <location>
        <begin position="122"/>
        <end position="221"/>
    </location>
</feature>
<dbReference type="Pfam" id="PF00702">
    <property type="entry name" value="Hydrolase"/>
    <property type="match status" value="1"/>
</dbReference>
<comment type="catalytic activity">
    <reaction evidence="8">
        <text>Cd(2+)(in) + ATP + H2O = Cd(2+)(out) + ADP + phosphate + H(+)</text>
        <dbReference type="Rhea" id="RHEA:12132"/>
        <dbReference type="ChEBI" id="CHEBI:15377"/>
        <dbReference type="ChEBI" id="CHEBI:15378"/>
        <dbReference type="ChEBI" id="CHEBI:30616"/>
        <dbReference type="ChEBI" id="CHEBI:43474"/>
        <dbReference type="ChEBI" id="CHEBI:48775"/>
        <dbReference type="ChEBI" id="CHEBI:456216"/>
        <dbReference type="EC" id="7.2.2.21"/>
    </reaction>
</comment>
<dbReference type="InterPro" id="IPR027256">
    <property type="entry name" value="P-typ_ATPase_IB"/>
</dbReference>
<dbReference type="PRINTS" id="PR00120">
    <property type="entry name" value="HATPASE"/>
</dbReference>
<evidence type="ECO:0000256" key="2">
    <source>
        <dbReference type="ARBA" id="ARBA00006024"/>
    </source>
</evidence>
<comment type="caution">
    <text evidence="11">The sequence shown here is derived from an EMBL/GenBank/DDBJ whole genome shotgun (WGS) entry which is preliminary data.</text>
</comment>
<dbReference type="Proteomes" id="UP000234335">
    <property type="component" value="Unassembled WGS sequence"/>
</dbReference>
<dbReference type="InterPro" id="IPR023298">
    <property type="entry name" value="ATPase_P-typ_TM_dom_sf"/>
</dbReference>
<keyword evidence="9" id="KW-0067">ATP-binding</keyword>
<feature type="transmembrane region" description="Helical" evidence="9">
    <location>
        <begin position="241"/>
        <end position="262"/>
    </location>
</feature>
<comment type="subcellular location">
    <subcellularLocation>
        <location evidence="9">Cell membrane</location>
    </subcellularLocation>
    <subcellularLocation>
        <location evidence="1">Membrane</location>
        <topology evidence="1">Multi-pass membrane protein</topology>
    </subcellularLocation>
</comment>
<dbReference type="InterPro" id="IPR036412">
    <property type="entry name" value="HAD-like_sf"/>
</dbReference>
<organism evidence="11 12">
    <name type="scientific">Anaerococcus octavius</name>
    <dbReference type="NCBI Taxonomy" id="54007"/>
    <lineage>
        <taxon>Bacteria</taxon>
        <taxon>Bacillati</taxon>
        <taxon>Bacillota</taxon>
        <taxon>Tissierellia</taxon>
        <taxon>Tissierellales</taxon>
        <taxon>Peptoniphilaceae</taxon>
        <taxon>Anaerococcus</taxon>
    </lineage>
</organism>
<evidence type="ECO:0000256" key="7">
    <source>
        <dbReference type="ARBA" id="ARBA00039103"/>
    </source>
</evidence>
<keyword evidence="9" id="KW-0479">Metal-binding</keyword>
<dbReference type="RefSeq" id="WP_101539451.1">
    <property type="nucleotide sequence ID" value="NZ_PKGS01000001.1"/>
</dbReference>
<evidence type="ECO:0000313" key="12">
    <source>
        <dbReference type="Proteomes" id="UP000234335"/>
    </source>
</evidence>
<feature type="transmembrane region" description="Helical" evidence="9">
    <location>
        <begin position="36"/>
        <end position="56"/>
    </location>
</feature>
<feature type="transmembrane region" description="Helical" evidence="9">
    <location>
        <begin position="568"/>
        <end position="587"/>
    </location>
</feature>
<dbReference type="Gene3D" id="3.40.50.1000">
    <property type="entry name" value="HAD superfamily/HAD-like"/>
    <property type="match status" value="1"/>
</dbReference>
<dbReference type="InterPro" id="IPR018303">
    <property type="entry name" value="ATPase_P-typ_P_site"/>
</dbReference>
<proteinExistence type="inferred from homology"/>
<evidence type="ECO:0000313" key="11">
    <source>
        <dbReference type="EMBL" id="PKZ17282.1"/>
    </source>
</evidence>
<accession>A0A2I1MAY3</accession>
<dbReference type="SUPFAM" id="SSF81653">
    <property type="entry name" value="Calcium ATPase, transduction domain A"/>
    <property type="match status" value="1"/>
</dbReference>
<dbReference type="InterPro" id="IPR051014">
    <property type="entry name" value="Cation_Transport_ATPase_IB"/>
</dbReference>
<keyword evidence="12" id="KW-1185">Reference proteome</keyword>
<feature type="transmembrane region" description="Helical" evidence="9">
    <location>
        <begin position="593"/>
        <end position="611"/>
    </location>
</feature>
<dbReference type="GO" id="GO:0005524">
    <property type="term" value="F:ATP binding"/>
    <property type="evidence" value="ECO:0007669"/>
    <property type="project" value="UniProtKB-UniRule"/>
</dbReference>
<name>A0A2I1MAY3_9FIRM</name>
<dbReference type="GO" id="GO:0016887">
    <property type="term" value="F:ATP hydrolysis activity"/>
    <property type="evidence" value="ECO:0007669"/>
    <property type="project" value="InterPro"/>
</dbReference>
<feature type="transmembrane region" description="Helical" evidence="9">
    <location>
        <begin position="12"/>
        <end position="30"/>
    </location>
</feature>
<dbReference type="Pfam" id="PF00122">
    <property type="entry name" value="E1-E2_ATPase"/>
    <property type="match status" value="1"/>
</dbReference>
<gene>
    <name evidence="11" type="primary">cadA</name>
    <name evidence="11" type="ORF">CYJ34_00820</name>
</gene>
<dbReference type="NCBIfam" id="TIGR01512">
    <property type="entry name" value="ATPase-IB2_Cd"/>
    <property type="match status" value="1"/>
</dbReference>
<dbReference type="NCBIfam" id="TIGR01494">
    <property type="entry name" value="ATPase_P-type"/>
    <property type="match status" value="1"/>
</dbReference>
<dbReference type="NCBIfam" id="TIGR01525">
    <property type="entry name" value="ATPase-IB_hvy"/>
    <property type="match status" value="1"/>
</dbReference>
<dbReference type="InterPro" id="IPR059000">
    <property type="entry name" value="ATPase_P-type_domA"/>
</dbReference>
<dbReference type="Gene3D" id="2.70.150.10">
    <property type="entry name" value="Calcium-transporting ATPase, cytoplasmic transduction domain A"/>
    <property type="match status" value="1"/>
</dbReference>
<reference evidence="11 12" key="1">
    <citation type="submission" date="2017-12" db="EMBL/GenBank/DDBJ databases">
        <title>Phylogenetic diversity of female urinary microbiome.</title>
        <authorList>
            <person name="Thomas-White K."/>
            <person name="Wolfe A.J."/>
        </authorList>
    </citation>
    <scope>NUCLEOTIDE SEQUENCE [LARGE SCALE GENOMIC DNA]</scope>
    <source>
        <strain evidence="11 12">UMB0119</strain>
    </source>
</reference>
<dbReference type="InterPro" id="IPR023299">
    <property type="entry name" value="ATPase_P-typ_cyto_dom_N"/>
</dbReference>
<dbReference type="Gene3D" id="3.40.1110.10">
    <property type="entry name" value="Calcium-transporting ATPase, cytoplasmic domain N"/>
    <property type="match status" value="1"/>
</dbReference>
<evidence type="ECO:0000256" key="1">
    <source>
        <dbReference type="ARBA" id="ARBA00004141"/>
    </source>
</evidence>
<evidence type="ECO:0000256" key="5">
    <source>
        <dbReference type="ARBA" id="ARBA00022989"/>
    </source>
</evidence>
<dbReference type="SUPFAM" id="SSF56784">
    <property type="entry name" value="HAD-like"/>
    <property type="match status" value="1"/>
</dbReference>
<dbReference type="EC" id="7.2.2.21" evidence="7"/>
<evidence type="ECO:0000256" key="4">
    <source>
        <dbReference type="ARBA" id="ARBA00022692"/>
    </source>
</evidence>
<dbReference type="PROSITE" id="PS00154">
    <property type="entry name" value="ATPASE_E1_E2"/>
    <property type="match status" value="1"/>
</dbReference>
<dbReference type="GO" id="GO:0046872">
    <property type="term" value="F:metal ion binding"/>
    <property type="evidence" value="ECO:0007669"/>
    <property type="project" value="UniProtKB-KW"/>
</dbReference>
<dbReference type="EMBL" id="PKGS01000001">
    <property type="protein sequence ID" value="PKZ17282.1"/>
    <property type="molecule type" value="Genomic_DNA"/>
</dbReference>
<keyword evidence="9" id="KW-1003">Cell membrane</keyword>
<dbReference type="PRINTS" id="PR00119">
    <property type="entry name" value="CATATPASE"/>
</dbReference>
<dbReference type="SUPFAM" id="SSF81665">
    <property type="entry name" value="Calcium ATPase, transmembrane domain M"/>
    <property type="match status" value="1"/>
</dbReference>
<protein>
    <recommendedName>
        <fullName evidence="7">Cd(2+)-exporting ATPase</fullName>
        <ecNumber evidence="7">7.2.2.21</ecNumber>
    </recommendedName>
</protein>
<keyword evidence="3" id="KW-0104">Cadmium</keyword>
<dbReference type="InterPro" id="IPR008250">
    <property type="entry name" value="ATPase_P-typ_transduc_dom_A_sf"/>
</dbReference>
<feature type="transmembrane region" description="Helical" evidence="9">
    <location>
        <begin position="268"/>
        <end position="292"/>
    </location>
</feature>
<evidence type="ECO:0000256" key="3">
    <source>
        <dbReference type="ARBA" id="ARBA00022539"/>
    </source>
</evidence>
<dbReference type="InterPro" id="IPR023214">
    <property type="entry name" value="HAD_sf"/>
</dbReference>
<dbReference type="GO" id="GO:0005886">
    <property type="term" value="C:plasma membrane"/>
    <property type="evidence" value="ECO:0007669"/>
    <property type="project" value="UniProtKB-SubCell"/>
</dbReference>
<evidence type="ECO:0000256" key="6">
    <source>
        <dbReference type="ARBA" id="ARBA00023136"/>
    </source>
</evidence>
<dbReference type="PANTHER" id="PTHR48085:SF5">
    <property type="entry name" value="CADMIUM_ZINC-TRANSPORTING ATPASE HMA4-RELATED"/>
    <property type="match status" value="1"/>
</dbReference>
<dbReference type="AlphaFoldDB" id="A0A2I1MAY3"/>
<evidence type="ECO:0000256" key="8">
    <source>
        <dbReference type="ARBA" id="ARBA00049338"/>
    </source>
</evidence>
<dbReference type="InterPro" id="IPR001757">
    <property type="entry name" value="P_typ_ATPase"/>
</dbReference>
<dbReference type="GO" id="GO:0008551">
    <property type="term" value="F:P-type cadmium transporter activity"/>
    <property type="evidence" value="ECO:0007669"/>
    <property type="project" value="UniProtKB-EC"/>
</dbReference>
<keyword evidence="9" id="KW-0547">Nucleotide-binding</keyword>
<keyword evidence="6 9" id="KW-0472">Membrane</keyword>
<comment type="similarity">
    <text evidence="2 9">Belongs to the cation transport ATPase (P-type) (TC 3.A.3) family. Type IB subfamily.</text>
</comment>
<keyword evidence="4 9" id="KW-0812">Transmembrane</keyword>
<keyword evidence="5 9" id="KW-1133">Transmembrane helix</keyword>